<reference evidence="1 2" key="1">
    <citation type="submission" date="2024-10" db="EMBL/GenBank/DDBJ databases">
        <title>The Natural Products Discovery Center: Release of the First 8490 Sequenced Strains for Exploring Actinobacteria Biosynthetic Diversity.</title>
        <authorList>
            <person name="Kalkreuter E."/>
            <person name="Kautsar S.A."/>
            <person name="Yang D."/>
            <person name="Bader C.D."/>
            <person name="Teijaro C.N."/>
            <person name="Fluegel L."/>
            <person name="Davis C.M."/>
            <person name="Simpson J.R."/>
            <person name="Lauterbach L."/>
            <person name="Steele A.D."/>
            <person name="Gui C."/>
            <person name="Meng S."/>
            <person name="Li G."/>
            <person name="Viehrig K."/>
            <person name="Ye F."/>
            <person name="Su P."/>
            <person name="Kiefer A.F."/>
            <person name="Nichols A."/>
            <person name="Cepeda A.J."/>
            <person name="Yan W."/>
            <person name="Fan B."/>
            <person name="Jiang Y."/>
            <person name="Adhikari A."/>
            <person name="Zheng C.-J."/>
            <person name="Schuster L."/>
            <person name="Cowan T.M."/>
            <person name="Smanski M.J."/>
            <person name="Chevrette M.G."/>
            <person name="De Carvalho L.P.S."/>
            <person name="Shen B."/>
        </authorList>
    </citation>
    <scope>NUCLEOTIDE SEQUENCE [LARGE SCALE GENOMIC DNA]</scope>
    <source>
        <strain evidence="1 2">NPDC000087</strain>
    </source>
</reference>
<organism evidence="1 2">
    <name type="scientific">Paractinoplanes globisporus</name>
    <dbReference type="NCBI Taxonomy" id="113565"/>
    <lineage>
        <taxon>Bacteria</taxon>
        <taxon>Bacillati</taxon>
        <taxon>Actinomycetota</taxon>
        <taxon>Actinomycetes</taxon>
        <taxon>Micromonosporales</taxon>
        <taxon>Micromonosporaceae</taxon>
        <taxon>Paractinoplanes</taxon>
    </lineage>
</organism>
<keyword evidence="2" id="KW-1185">Reference proteome</keyword>
<comment type="caution">
    <text evidence="1">The sequence shown here is derived from an EMBL/GenBank/DDBJ whole genome shotgun (WGS) entry which is preliminary data.</text>
</comment>
<proteinExistence type="predicted"/>
<evidence type="ECO:0000313" key="2">
    <source>
        <dbReference type="Proteomes" id="UP001602245"/>
    </source>
</evidence>
<sequence>MRQAYVHGALLSNVSDERAPGGAITMALCGRGEHEPPCPLAPHHTAVTREDDSVRLRILFATEPDKVDEVRERIDHALAGGDWSLIESGCARVEPGDRDHARRLLKTR</sequence>
<gene>
    <name evidence="1" type="ORF">ACFY35_35730</name>
</gene>
<accession>A0ABW6WNE2</accession>
<dbReference type="RefSeq" id="WP_020517518.1">
    <property type="nucleotide sequence ID" value="NZ_JBIAZU010000006.1"/>
</dbReference>
<protein>
    <submittedName>
        <fullName evidence="1">Uncharacterized protein</fullName>
    </submittedName>
</protein>
<evidence type="ECO:0000313" key="1">
    <source>
        <dbReference type="EMBL" id="MFF5294823.1"/>
    </source>
</evidence>
<dbReference type="Proteomes" id="UP001602245">
    <property type="component" value="Unassembled WGS sequence"/>
</dbReference>
<name>A0ABW6WNE2_9ACTN</name>
<dbReference type="EMBL" id="JBIAZU010000006">
    <property type="protein sequence ID" value="MFF5294823.1"/>
    <property type="molecule type" value="Genomic_DNA"/>
</dbReference>